<feature type="region of interest" description="Disordered" evidence="1">
    <location>
        <begin position="42"/>
        <end position="71"/>
    </location>
</feature>
<dbReference type="CDD" id="cd23679">
    <property type="entry name" value="RESC7"/>
    <property type="match status" value="1"/>
</dbReference>
<evidence type="ECO:0000256" key="1">
    <source>
        <dbReference type="SAM" id="MobiDB-lite"/>
    </source>
</evidence>
<dbReference type="AlphaFoldDB" id="A0A088RV78"/>
<sequence length="145" mass="15388">MYGSVNVSAAADASAGRATASCFLIDARRFYFASSRVCMDETSSTAGQHQQKTSDSGAPAETSSAAANDRESALDVAMRVNKMKKAHQSGGAGANKKEMEQEAWNALNSLTEDQINNAEGKAVSLLLNAWAYFAKFWAKGKDGPL</sequence>
<dbReference type="Pfam" id="PF26165">
    <property type="entry name" value="RESC7"/>
    <property type="match status" value="1"/>
</dbReference>
<feature type="domain" description="RNA-editing substrate-binding complex 7 protein" evidence="2">
    <location>
        <begin position="60"/>
        <end position="144"/>
    </location>
</feature>
<dbReference type="VEuPathDB" id="TriTrypDB:LPAL13_280025700"/>
<protein>
    <submittedName>
        <fullName evidence="3">Mitochondrial RNA binding complex 1 subunit, putative</fullName>
    </submittedName>
</protein>
<dbReference type="Proteomes" id="UP000063063">
    <property type="component" value="Chromosome 28"/>
</dbReference>
<name>A0A088RV78_LEIPA</name>
<evidence type="ECO:0000259" key="2">
    <source>
        <dbReference type="Pfam" id="PF26165"/>
    </source>
</evidence>
<accession>A0A088RV78</accession>
<dbReference type="RefSeq" id="XP_010700532.1">
    <property type="nucleotide sequence ID" value="XM_010702230.1"/>
</dbReference>
<dbReference type="GeneID" id="22576637"/>
<dbReference type="eggNOG" id="ENOG502S6GE">
    <property type="taxonomic scope" value="Eukaryota"/>
</dbReference>
<reference evidence="3 4" key="1">
    <citation type="journal article" date="2015" name="Sci. Rep.">
        <title>The genome of Leishmania panamensis: insights into genomics of the L. (Viannia) subgenus.</title>
        <authorList>
            <person name="Llanes A."/>
            <person name="Restrepo C.M."/>
            <person name="Vecchio G.D."/>
            <person name="Anguizola F.J."/>
            <person name="Lleonart R."/>
        </authorList>
    </citation>
    <scope>NUCLEOTIDE SEQUENCE [LARGE SCALE GENOMIC DNA]</scope>
    <source>
        <strain evidence="3 4">MHOM/PA/94/PSC-1</strain>
    </source>
</reference>
<dbReference type="KEGG" id="lpan:LPMP_281920"/>
<dbReference type="VEuPathDB" id="TriTrypDB:LPMP_281920"/>
<organism evidence="3 4">
    <name type="scientific">Leishmania panamensis</name>
    <dbReference type="NCBI Taxonomy" id="5679"/>
    <lineage>
        <taxon>Eukaryota</taxon>
        <taxon>Discoba</taxon>
        <taxon>Euglenozoa</taxon>
        <taxon>Kinetoplastea</taxon>
        <taxon>Metakinetoplastina</taxon>
        <taxon>Trypanosomatida</taxon>
        <taxon>Trypanosomatidae</taxon>
        <taxon>Leishmaniinae</taxon>
        <taxon>Leishmania</taxon>
        <taxon>Leishmania guyanensis species complex</taxon>
    </lineage>
</organism>
<evidence type="ECO:0000313" key="4">
    <source>
        <dbReference type="Proteomes" id="UP000063063"/>
    </source>
</evidence>
<gene>
    <name evidence="3" type="ORF">LPMP_281920</name>
</gene>
<keyword evidence="4" id="KW-1185">Reference proteome</keyword>
<dbReference type="EMBL" id="CP009397">
    <property type="protein sequence ID" value="AIN99825.1"/>
    <property type="molecule type" value="Genomic_DNA"/>
</dbReference>
<evidence type="ECO:0000313" key="3">
    <source>
        <dbReference type="EMBL" id="AIN99825.1"/>
    </source>
</evidence>
<proteinExistence type="predicted"/>
<feature type="compositionally biased region" description="Polar residues" evidence="1">
    <location>
        <begin position="42"/>
        <end position="66"/>
    </location>
</feature>
<dbReference type="InterPro" id="IPR058774">
    <property type="entry name" value="RESC7"/>
</dbReference>
<dbReference type="OrthoDB" id="278493at2759"/>